<dbReference type="EMBL" id="CP144747">
    <property type="protein sequence ID" value="WVZ65089.1"/>
    <property type="molecule type" value="Genomic_DNA"/>
</dbReference>
<reference evidence="1 2" key="1">
    <citation type="submission" date="2024-02" db="EMBL/GenBank/DDBJ databases">
        <title>High-quality chromosome-scale genome assembly of Pensacola bahiagrass (Paspalum notatum Flugge var. saurae).</title>
        <authorList>
            <person name="Vega J.M."/>
            <person name="Podio M."/>
            <person name="Orjuela J."/>
            <person name="Siena L.A."/>
            <person name="Pessino S.C."/>
            <person name="Combes M.C."/>
            <person name="Mariac C."/>
            <person name="Albertini E."/>
            <person name="Pupilli F."/>
            <person name="Ortiz J.P.A."/>
            <person name="Leblanc O."/>
        </authorList>
    </citation>
    <scope>NUCLEOTIDE SEQUENCE [LARGE SCALE GENOMIC DNA]</scope>
    <source>
        <strain evidence="1">R1</strain>
        <tissue evidence="1">Leaf</tissue>
    </source>
</reference>
<gene>
    <name evidence="1" type="ORF">U9M48_014510</name>
</gene>
<evidence type="ECO:0000313" key="1">
    <source>
        <dbReference type="EMBL" id="WVZ65089.1"/>
    </source>
</evidence>
<evidence type="ECO:0000313" key="2">
    <source>
        <dbReference type="Proteomes" id="UP001341281"/>
    </source>
</evidence>
<accession>A0AAQ3T387</accession>
<organism evidence="1 2">
    <name type="scientific">Paspalum notatum var. saurae</name>
    <dbReference type="NCBI Taxonomy" id="547442"/>
    <lineage>
        <taxon>Eukaryota</taxon>
        <taxon>Viridiplantae</taxon>
        <taxon>Streptophyta</taxon>
        <taxon>Embryophyta</taxon>
        <taxon>Tracheophyta</taxon>
        <taxon>Spermatophyta</taxon>
        <taxon>Magnoliopsida</taxon>
        <taxon>Liliopsida</taxon>
        <taxon>Poales</taxon>
        <taxon>Poaceae</taxon>
        <taxon>PACMAD clade</taxon>
        <taxon>Panicoideae</taxon>
        <taxon>Andropogonodae</taxon>
        <taxon>Paspaleae</taxon>
        <taxon>Paspalinae</taxon>
        <taxon>Paspalum</taxon>
    </lineage>
</organism>
<proteinExistence type="predicted"/>
<dbReference type="AlphaFoldDB" id="A0AAQ3T387"/>
<keyword evidence="2" id="KW-1185">Reference proteome</keyword>
<sequence>MQFRVSGRGGRQSRRARMAVARLGDAAPRRRGRLLALGRLVRLRALLLRSRRALARLRDYYADMMRRLVADAAAAEPATKAGRMVEAAGTGRETARGRPAAVVPAAVTGAVLRCNSHYHVR</sequence>
<name>A0AAQ3T387_PASNO</name>
<dbReference type="Proteomes" id="UP001341281">
    <property type="component" value="Chromosome 03"/>
</dbReference>
<protein>
    <submittedName>
        <fullName evidence="1">Uncharacterized protein</fullName>
    </submittedName>
</protein>